<dbReference type="SUPFAM" id="SSF51905">
    <property type="entry name" value="FAD/NAD(P)-binding domain"/>
    <property type="match status" value="1"/>
</dbReference>
<evidence type="ECO:0000256" key="3">
    <source>
        <dbReference type="ARBA" id="ARBA00022827"/>
    </source>
</evidence>
<evidence type="ECO:0000259" key="6">
    <source>
        <dbReference type="Pfam" id="PF00890"/>
    </source>
</evidence>
<dbReference type="Pfam" id="PF05199">
    <property type="entry name" value="GMC_oxred_C"/>
    <property type="match status" value="1"/>
</dbReference>
<dbReference type="InterPro" id="IPR000172">
    <property type="entry name" value="GMC_OxRdtase_N"/>
</dbReference>
<reference evidence="8" key="1">
    <citation type="submission" date="2016-10" db="EMBL/GenBank/DDBJ databases">
        <title>Genome sequence of Streptomyces mangrovisoli MUSC 149.</title>
        <authorList>
            <person name="Lee L.-H."/>
            <person name="Ser H.-L."/>
        </authorList>
    </citation>
    <scope>NUCLEOTIDE SEQUENCE [LARGE SCALE GENOMIC DNA]</scope>
    <source>
        <strain evidence="8">MUSC 149</strain>
    </source>
</reference>
<dbReference type="PANTHER" id="PTHR46056:SF12">
    <property type="entry name" value="LONG-CHAIN-ALCOHOL OXIDASE"/>
    <property type="match status" value="1"/>
</dbReference>
<sequence length="486" mass="51646">MTRTTATVRCDALVIGSGAGGSTAALELAAAGREVLVLEEGPLISQSRITQSSAPENLRRLYRQGGLVPIHGTPTIPFGEARCVGGTTVVNGGLLWRPPDRLLDHWASAGVDGFRAHHLAPHLTEVERRLGVVDQGPGHGNLDSVLLAEGADRLGWRWAPARRAVRGCRHANRCVTGCPTGAKQSMLVSYLPSAERLSAVVQPDTRVVRLDHDGTRVTAVHALRGGQRLRYLPQTVFLAAGPVGTALLLRRSGIGGRGPGRAIAFHVNFRTVARFSEPVRADEGTIFTAQLKEFTDRGMLVMPANLTPGSVAAALAAHPAGTVDRILAQLDHIAVYTTQVSVRSAARLSAVPGLGAVLRHRLTGSDRDTLRSAFRHTAELLLEAGAVELLPPTPTSLTTAAQATDFALHARPETWDLISVHAMASCRMGPPALDGVCDTQGRPHGFTNLRLCDASILPGATGISPQETIMAFCRLMTTRYLDHPTG</sequence>
<dbReference type="EMBL" id="LAVA02000016">
    <property type="protein sequence ID" value="OIJ68443.1"/>
    <property type="molecule type" value="Genomic_DNA"/>
</dbReference>
<evidence type="ECO:0000313" key="9">
    <source>
        <dbReference type="Proteomes" id="UP000034196"/>
    </source>
</evidence>
<dbReference type="Pfam" id="PF00890">
    <property type="entry name" value="FAD_binding_2"/>
    <property type="match status" value="1"/>
</dbReference>
<evidence type="ECO:0000256" key="1">
    <source>
        <dbReference type="ARBA" id="ARBA00010790"/>
    </source>
</evidence>
<dbReference type="Gene3D" id="3.50.50.60">
    <property type="entry name" value="FAD/NAD(P)-binding domain"/>
    <property type="match status" value="2"/>
</dbReference>
<keyword evidence="3" id="KW-0274">FAD</keyword>
<proteinExistence type="inferred from homology"/>
<dbReference type="STRING" id="1428628.WN71_008480"/>
<keyword evidence="9" id="KW-1185">Reference proteome</keyword>
<feature type="domain" description="Glucose-methanol-choline oxidoreductase N-terminal" evidence="5">
    <location>
        <begin position="60"/>
        <end position="261"/>
    </location>
</feature>
<organism evidence="8 9">
    <name type="scientific">Streptomyces mangrovisoli</name>
    <dbReference type="NCBI Taxonomy" id="1428628"/>
    <lineage>
        <taxon>Bacteria</taxon>
        <taxon>Bacillati</taxon>
        <taxon>Actinomycetota</taxon>
        <taxon>Actinomycetes</taxon>
        <taxon>Kitasatosporales</taxon>
        <taxon>Streptomycetaceae</taxon>
        <taxon>Streptomyces</taxon>
    </lineage>
</organism>
<dbReference type="GO" id="GO:0050660">
    <property type="term" value="F:flavin adenine dinucleotide binding"/>
    <property type="evidence" value="ECO:0007669"/>
    <property type="project" value="InterPro"/>
</dbReference>
<feature type="domain" description="Glucose-methanol-choline oxidoreductase C-terminal" evidence="7">
    <location>
        <begin position="359"/>
        <end position="472"/>
    </location>
</feature>
<dbReference type="InterPro" id="IPR003953">
    <property type="entry name" value="FAD-dep_OxRdtase_2_FAD-bd"/>
</dbReference>
<dbReference type="PANTHER" id="PTHR46056">
    <property type="entry name" value="LONG-CHAIN-ALCOHOL OXIDASE"/>
    <property type="match status" value="1"/>
</dbReference>
<dbReference type="Pfam" id="PF00732">
    <property type="entry name" value="GMC_oxred_N"/>
    <property type="match status" value="1"/>
</dbReference>
<dbReference type="OrthoDB" id="9798604at2"/>
<keyword evidence="4" id="KW-0560">Oxidoreductase</keyword>
<accession>A0A1J4P1G5</accession>
<comment type="similarity">
    <text evidence="1">Belongs to the GMC oxidoreductase family.</text>
</comment>
<dbReference type="PRINTS" id="PR00411">
    <property type="entry name" value="PNDRDTASEI"/>
</dbReference>
<name>A0A1J4P1G5_9ACTN</name>
<evidence type="ECO:0000256" key="4">
    <source>
        <dbReference type="ARBA" id="ARBA00023002"/>
    </source>
</evidence>
<evidence type="ECO:0008006" key="10">
    <source>
        <dbReference type="Google" id="ProtNLM"/>
    </source>
</evidence>
<feature type="domain" description="FAD-dependent oxidoreductase 2 FAD-binding" evidence="6">
    <location>
        <begin position="11"/>
        <end position="43"/>
    </location>
</feature>
<keyword evidence="2" id="KW-0285">Flavoprotein</keyword>
<evidence type="ECO:0000259" key="5">
    <source>
        <dbReference type="Pfam" id="PF00732"/>
    </source>
</evidence>
<dbReference type="RefSeq" id="WP_046582075.1">
    <property type="nucleotide sequence ID" value="NZ_LAVA02000016.1"/>
</dbReference>
<evidence type="ECO:0000256" key="2">
    <source>
        <dbReference type="ARBA" id="ARBA00022630"/>
    </source>
</evidence>
<dbReference type="InterPro" id="IPR007867">
    <property type="entry name" value="GMC_OxRtase_C"/>
</dbReference>
<protein>
    <recommendedName>
        <fullName evidence="10">Oxidoreductase</fullName>
    </recommendedName>
</protein>
<gene>
    <name evidence="8" type="ORF">WN71_008480</name>
</gene>
<dbReference type="Proteomes" id="UP000034196">
    <property type="component" value="Unassembled WGS sequence"/>
</dbReference>
<dbReference type="AlphaFoldDB" id="A0A1J4P1G5"/>
<evidence type="ECO:0000313" key="8">
    <source>
        <dbReference type="EMBL" id="OIJ68443.1"/>
    </source>
</evidence>
<evidence type="ECO:0000259" key="7">
    <source>
        <dbReference type="Pfam" id="PF05199"/>
    </source>
</evidence>
<dbReference type="GO" id="GO:0016614">
    <property type="term" value="F:oxidoreductase activity, acting on CH-OH group of donors"/>
    <property type="evidence" value="ECO:0007669"/>
    <property type="project" value="InterPro"/>
</dbReference>
<dbReference type="InterPro" id="IPR036188">
    <property type="entry name" value="FAD/NAD-bd_sf"/>
</dbReference>
<comment type="caution">
    <text evidence="8">The sequence shown here is derived from an EMBL/GenBank/DDBJ whole genome shotgun (WGS) entry which is preliminary data.</text>
</comment>